<evidence type="ECO:0000313" key="2">
    <source>
        <dbReference type="Proteomes" id="UP000051221"/>
    </source>
</evidence>
<dbReference type="Proteomes" id="UP000051221">
    <property type="component" value="Unassembled WGS sequence"/>
</dbReference>
<sequence>MTKFSIAGFFGSLIIAVVAGVASGYATVGYYGEQLERTKTELRLEEINYKNELELLKDVLELAGTLHMDSSLYRAVDIIAPANEEVLKEAKERLPYSVSEKEIIALERKFSATLFAAQPFIDKSVYEDFSMYMILMNKFINDRKSKGYALELQYKDASKYYLSAVDKIRQIY</sequence>
<protein>
    <submittedName>
        <fullName evidence="1">Uncharacterized protein</fullName>
    </submittedName>
</protein>
<gene>
    <name evidence="1" type="ORF">AMR76_06390</name>
</gene>
<dbReference type="InParanoid" id="A0A0Q2MFD3"/>
<organism evidence="1 2">
    <name type="scientific">Vibrio furnissii</name>
    <dbReference type="NCBI Taxonomy" id="29494"/>
    <lineage>
        <taxon>Bacteria</taxon>
        <taxon>Pseudomonadati</taxon>
        <taxon>Pseudomonadota</taxon>
        <taxon>Gammaproteobacteria</taxon>
        <taxon>Vibrionales</taxon>
        <taxon>Vibrionaceae</taxon>
        <taxon>Vibrio</taxon>
    </lineage>
</organism>
<dbReference type="AlphaFoldDB" id="A0A0Q2MFD3"/>
<proteinExistence type="predicted"/>
<accession>A0A0Q2MFD3</accession>
<reference evidence="1 2" key="1">
    <citation type="submission" date="2015-08" db="EMBL/GenBank/DDBJ databases">
        <title>Antibacterial properties of a collection of Vibrionaceae strains.</title>
        <authorList>
            <person name="Giubergia S."/>
        </authorList>
    </citation>
    <scope>NUCLEOTIDE SEQUENCE [LARGE SCALE GENOMIC DNA]</scope>
    <source>
        <strain evidence="1 2">S0821</strain>
    </source>
</reference>
<comment type="caution">
    <text evidence="1">The sequence shown here is derived from an EMBL/GenBank/DDBJ whole genome shotgun (WGS) entry which is preliminary data.</text>
</comment>
<dbReference type="RefSeq" id="WP_055465643.1">
    <property type="nucleotide sequence ID" value="NZ_LKHS01000005.1"/>
</dbReference>
<name>A0A0Q2MFD3_VIBFU</name>
<evidence type="ECO:0000313" key="1">
    <source>
        <dbReference type="EMBL" id="KQH86713.1"/>
    </source>
</evidence>
<dbReference type="EMBL" id="LKHS01000005">
    <property type="protein sequence ID" value="KQH86713.1"/>
    <property type="molecule type" value="Genomic_DNA"/>
</dbReference>
<keyword evidence="2" id="KW-1185">Reference proteome</keyword>